<organism evidence="1 2">
    <name type="scientific">Salinirubrum litoreum</name>
    <dbReference type="NCBI Taxonomy" id="1126234"/>
    <lineage>
        <taxon>Archaea</taxon>
        <taxon>Methanobacteriati</taxon>
        <taxon>Methanobacteriota</taxon>
        <taxon>Stenosarchaea group</taxon>
        <taxon>Halobacteria</taxon>
        <taxon>Halobacteriales</taxon>
        <taxon>Haloferacaceae</taxon>
        <taxon>Salinirubrum</taxon>
    </lineage>
</organism>
<dbReference type="InterPro" id="IPR006311">
    <property type="entry name" value="TAT_signal"/>
</dbReference>
<dbReference type="EMBL" id="JBHSKX010000001">
    <property type="protein sequence ID" value="MFC5366720.1"/>
    <property type="molecule type" value="Genomic_DNA"/>
</dbReference>
<gene>
    <name evidence="1" type="ORF">ACFPJ5_07185</name>
</gene>
<protein>
    <recommendedName>
        <fullName evidence="3">Tat (Twin-arginine translocation) pathway signal sequence</fullName>
    </recommendedName>
</protein>
<dbReference type="Proteomes" id="UP001596201">
    <property type="component" value="Unassembled WGS sequence"/>
</dbReference>
<dbReference type="RefSeq" id="WP_227227944.1">
    <property type="nucleotide sequence ID" value="NZ_JAJCVJ010000001.1"/>
</dbReference>
<proteinExistence type="predicted"/>
<comment type="caution">
    <text evidence="1">The sequence shown here is derived from an EMBL/GenBank/DDBJ whole genome shotgun (WGS) entry which is preliminary data.</text>
</comment>
<evidence type="ECO:0000313" key="2">
    <source>
        <dbReference type="Proteomes" id="UP001596201"/>
    </source>
</evidence>
<dbReference type="AlphaFoldDB" id="A0ABD5R9S6"/>
<name>A0ABD5R9S6_9EURY</name>
<keyword evidence="2" id="KW-1185">Reference proteome</keyword>
<evidence type="ECO:0008006" key="3">
    <source>
        <dbReference type="Google" id="ProtNLM"/>
    </source>
</evidence>
<sequence>MPSLPARRGLLGTVVAGAVSTASGWLAPLRNADSATDSDALGVTVRNDHALSHEVSVRVGSGESAVAASASVDGTTSRDLASVLPEVSDAGESGAERYKVAVAVDGRRRASTTVSQDVDSISVRIDVIGTVEIERTAYAG</sequence>
<reference evidence="1 2" key="1">
    <citation type="journal article" date="2019" name="Int. J. Syst. Evol. Microbiol.">
        <title>The Global Catalogue of Microorganisms (GCM) 10K type strain sequencing project: providing services to taxonomists for standard genome sequencing and annotation.</title>
        <authorList>
            <consortium name="The Broad Institute Genomics Platform"/>
            <consortium name="The Broad Institute Genome Sequencing Center for Infectious Disease"/>
            <person name="Wu L."/>
            <person name="Ma J."/>
        </authorList>
    </citation>
    <scope>NUCLEOTIDE SEQUENCE [LARGE SCALE GENOMIC DNA]</scope>
    <source>
        <strain evidence="1 2">CGMCC 1.12237</strain>
    </source>
</reference>
<dbReference type="PROSITE" id="PS51318">
    <property type="entry name" value="TAT"/>
    <property type="match status" value="1"/>
</dbReference>
<evidence type="ECO:0000313" key="1">
    <source>
        <dbReference type="EMBL" id="MFC5366720.1"/>
    </source>
</evidence>
<accession>A0ABD5R9S6</accession>